<gene>
    <name evidence="3" type="ORF">Esi_0052_0145</name>
</gene>
<dbReference type="Proteomes" id="UP000002630">
    <property type="component" value="Linkage Group LG16"/>
</dbReference>
<dbReference type="InParanoid" id="D8LPH6"/>
<accession>D8LPH6</accession>
<feature type="region of interest" description="Disordered" evidence="2">
    <location>
        <begin position="419"/>
        <end position="438"/>
    </location>
</feature>
<keyword evidence="4" id="KW-1185">Reference proteome</keyword>
<evidence type="ECO:0000256" key="1">
    <source>
        <dbReference type="SAM" id="Coils"/>
    </source>
</evidence>
<dbReference type="OrthoDB" id="10523137at2759"/>
<name>D8LPH6_ECTSI</name>
<evidence type="ECO:0000313" key="3">
    <source>
        <dbReference type="EMBL" id="CBN80448.1"/>
    </source>
</evidence>
<feature type="coiled-coil region" evidence="1">
    <location>
        <begin position="326"/>
        <end position="416"/>
    </location>
</feature>
<evidence type="ECO:0000256" key="2">
    <source>
        <dbReference type="SAM" id="MobiDB-lite"/>
    </source>
</evidence>
<organism evidence="3 4">
    <name type="scientific">Ectocarpus siliculosus</name>
    <name type="common">Brown alga</name>
    <name type="synonym">Conferva siliculosa</name>
    <dbReference type="NCBI Taxonomy" id="2880"/>
    <lineage>
        <taxon>Eukaryota</taxon>
        <taxon>Sar</taxon>
        <taxon>Stramenopiles</taxon>
        <taxon>Ochrophyta</taxon>
        <taxon>PX clade</taxon>
        <taxon>Phaeophyceae</taxon>
        <taxon>Ectocarpales</taxon>
        <taxon>Ectocarpaceae</taxon>
        <taxon>Ectocarpus</taxon>
    </lineage>
</organism>
<protein>
    <submittedName>
        <fullName evidence="3">EsV-1-154</fullName>
    </submittedName>
</protein>
<keyword evidence="1" id="KW-0175">Coiled coil</keyword>
<dbReference type="AlphaFoldDB" id="D8LPH6"/>
<reference evidence="3 4" key="1">
    <citation type="journal article" date="2010" name="Nature">
        <title>The Ectocarpus genome and the independent evolution of multicellularity in brown algae.</title>
        <authorList>
            <person name="Cock J.M."/>
            <person name="Sterck L."/>
            <person name="Rouze P."/>
            <person name="Scornet D."/>
            <person name="Allen A.E."/>
            <person name="Amoutzias G."/>
            <person name="Anthouard V."/>
            <person name="Artiguenave F."/>
            <person name="Aury J.M."/>
            <person name="Badger J.H."/>
            <person name="Beszteri B."/>
            <person name="Billiau K."/>
            <person name="Bonnet E."/>
            <person name="Bothwell J.H."/>
            <person name="Bowler C."/>
            <person name="Boyen C."/>
            <person name="Brownlee C."/>
            <person name="Carrano C.J."/>
            <person name="Charrier B."/>
            <person name="Cho G.Y."/>
            <person name="Coelho S.M."/>
            <person name="Collen J."/>
            <person name="Corre E."/>
            <person name="Da Silva C."/>
            <person name="Delage L."/>
            <person name="Delaroque N."/>
            <person name="Dittami S.M."/>
            <person name="Doulbeau S."/>
            <person name="Elias M."/>
            <person name="Farnham G."/>
            <person name="Gachon C.M."/>
            <person name="Gschloessl B."/>
            <person name="Heesch S."/>
            <person name="Jabbari K."/>
            <person name="Jubin C."/>
            <person name="Kawai H."/>
            <person name="Kimura K."/>
            <person name="Kloareg B."/>
            <person name="Kupper F.C."/>
            <person name="Lang D."/>
            <person name="Le Bail A."/>
            <person name="Leblanc C."/>
            <person name="Lerouge P."/>
            <person name="Lohr M."/>
            <person name="Lopez P.J."/>
            <person name="Martens C."/>
            <person name="Maumus F."/>
            <person name="Michel G."/>
            <person name="Miranda-Saavedra D."/>
            <person name="Morales J."/>
            <person name="Moreau H."/>
            <person name="Motomura T."/>
            <person name="Nagasato C."/>
            <person name="Napoli C.A."/>
            <person name="Nelson D.R."/>
            <person name="Nyvall-Collen P."/>
            <person name="Peters A.F."/>
            <person name="Pommier C."/>
            <person name="Potin P."/>
            <person name="Poulain J."/>
            <person name="Quesneville H."/>
            <person name="Read B."/>
            <person name="Rensing S.A."/>
            <person name="Ritter A."/>
            <person name="Rousvoal S."/>
            <person name="Samanta M."/>
            <person name="Samson G."/>
            <person name="Schroeder D.C."/>
            <person name="Segurens B."/>
            <person name="Strittmatter M."/>
            <person name="Tonon T."/>
            <person name="Tregear J.W."/>
            <person name="Valentin K."/>
            <person name="von Dassow P."/>
            <person name="Yamagishi T."/>
            <person name="Van de Peer Y."/>
            <person name="Wincker P."/>
        </authorList>
    </citation>
    <scope>NUCLEOTIDE SEQUENCE [LARGE SCALE GENOMIC DNA]</scope>
    <source>
        <strain evidence="4">Ec32 / CCAP1310/4</strain>
    </source>
</reference>
<dbReference type="EMBL" id="FN649741">
    <property type="protein sequence ID" value="CBN80448.1"/>
    <property type="molecule type" value="Genomic_DNA"/>
</dbReference>
<dbReference type="EMBL" id="FN648730">
    <property type="protein sequence ID" value="CBN80448.1"/>
    <property type="molecule type" value="Genomic_DNA"/>
</dbReference>
<proteinExistence type="predicted"/>
<sequence>MATSFPLFKRIMVCSNAIRHHKNEKNGNARHSSHDEVSSYDEVVKFMCSNTSVGERPRTKDVTRAALEFMKRGWHRPQDAKAKFALYLAILVADDNAENGLAKEVCDRFRRIHDFDRHVMEHIFKISLCNDRVRKLLDNLLISKTEGTLVFEHVFNMEFVEIFFNGMEMVVGDMHTLADLGYASIVTATDMKLAREIMDRHLGEIATRCSPCFQKDVLRLPRKNNNLFPAGDGFPNVSIGCQPVQFGGVTEDKLENVKNTIDLLKESLMDKDEKEEFLQMMFAIISHASNPRDPVVTYRRLRLASARDFFLEKVLDKTQAEETRKAVLASDEARDLYHQMKSLEEKNAALEKDNSKLKEELSCSREEFELLKKRLSESGDICRKFAKQIPALKEKSNELQRENKRIKISLAMTQKNEAALRQDRESMTRKKMTPKQEADMIWEKYNAGRGCQDRWSGDELDE</sequence>
<evidence type="ECO:0000313" key="4">
    <source>
        <dbReference type="Proteomes" id="UP000002630"/>
    </source>
</evidence>